<protein>
    <submittedName>
        <fullName evidence="1">Uncharacterized protein</fullName>
    </submittedName>
</protein>
<dbReference type="EMBL" id="CM023475">
    <property type="protein sequence ID" value="KAH7944757.1"/>
    <property type="molecule type" value="Genomic_DNA"/>
</dbReference>
<gene>
    <name evidence="1" type="ORF">HPB49_000024</name>
</gene>
<accession>A0ACB8CIM6</accession>
<organism evidence="1 2">
    <name type="scientific">Dermacentor silvarum</name>
    <name type="common">Tick</name>
    <dbReference type="NCBI Taxonomy" id="543639"/>
    <lineage>
        <taxon>Eukaryota</taxon>
        <taxon>Metazoa</taxon>
        <taxon>Ecdysozoa</taxon>
        <taxon>Arthropoda</taxon>
        <taxon>Chelicerata</taxon>
        <taxon>Arachnida</taxon>
        <taxon>Acari</taxon>
        <taxon>Parasitiformes</taxon>
        <taxon>Ixodida</taxon>
        <taxon>Ixodoidea</taxon>
        <taxon>Ixodidae</taxon>
        <taxon>Rhipicephalinae</taxon>
        <taxon>Dermacentor</taxon>
    </lineage>
</organism>
<sequence length="75" mass="8658">MHRQALADDLWKRWRKEYLLPLRAAHETTPKLPPRHHEVGDIVLVRGDDSPPILWKLTRVIELLAGRDGVARACC</sequence>
<reference evidence="1" key="1">
    <citation type="submission" date="2020-05" db="EMBL/GenBank/DDBJ databases">
        <title>Large-scale comparative analyses of tick genomes elucidate their genetic diversity and vector capacities.</title>
        <authorList>
            <person name="Jia N."/>
            <person name="Wang J."/>
            <person name="Shi W."/>
            <person name="Du L."/>
            <person name="Sun Y."/>
            <person name="Zhan W."/>
            <person name="Jiang J."/>
            <person name="Wang Q."/>
            <person name="Zhang B."/>
            <person name="Ji P."/>
            <person name="Sakyi L.B."/>
            <person name="Cui X."/>
            <person name="Yuan T."/>
            <person name="Jiang B."/>
            <person name="Yang W."/>
            <person name="Lam T.T.-Y."/>
            <person name="Chang Q."/>
            <person name="Ding S."/>
            <person name="Wang X."/>
            <person name="Zhu J."/>
            <person name="Ruan X."/>
            <person name="Zhao L."/>
            <person name="Wei J."/>
            <person name="Que T."/>
            <person name="Du C."/>
            <person name="Cheng J."/>
            <person name="Dai P."/>
            <person name="Han X."/>
            <person name="Huang E."/>
            <person name="Gao Y."/>
            <person name="Liu J."/>
            <person name="Shao H."/>
            <person name="Ye R."/>
            <person name="Li L."/>
            <person name="Wei W."/>
            <person name="Wang X."/>
            <person name="Wang C."/>
            <person name="Yang T."/>
            <person name="Huo Q."/>
            <person name="Li W."/>
            <person name="Guo W."/>
            <person name="Chen H."/>
            <person name="Zhou L."/>
            <person name="Ni X."/>
            <person name="Tian J."/>
            <person name="Zhou Y."/>
            <person name="Sheng Y."/>
            <person name="Liu T."/>
            <person name="Pan Y."/>
            <person name="Xia L."/>
            <person name="Li J."/>
            <person name="Zhao F."/>
            <person name="Cao W."/>
        </authorList>
    </citation>
    <scope>NUCLEOTIDE SEQUENCE</scope>
    <source>
        <strain evidence="1">Dsil-2018</strain>
    </source>
</reference>
<comment type="caution">
    <text evidence="1">The sequence shown here is derived from an EMBL/GenBank/DDBJ whole genome shotgun (WGS) entry which is preliminary data.</text>
</comment>
<proteinExistence type="predicted"/>
<evidence type="ECO:0000313" key="2">
    <source>
        <dbReference type="Proteomes" id="UP000821865"/>
    </source>
</evidence>
<evidence type="ECO:0000313" key="1">
    <source>
        <dbReference type="EMBL" id="KAH7944757.1"/>
    </source>
</evidence>
<name>A0ACB8CIM6_DERSI</name>
<dbReference type="Proteomes" id="UP000821865">
    <property type="component" value="Chromosome 6"/>
</dbReference>
<keyword evidence="2" id="KW-1185">Reference proteome</keyword>